<sequence>MYIKPFGVERWLSKYETTVDYNLTSTSIMPLSINELLEITGEDEEKVKEDLFSLKLNYGSIEGRPEYRLGIASLYQTIQKEQVISTNGGVGASHLTMVTVVEPGDHVVAILPAYQQIYSVPESIGAKMDYVFLEKTASGYVLDLNKLATLVTPQTKAVVFNNPNNPTGDVMTDETLEKMVEIARVNDSYLICDEAYRGLTHDVGFSASVADLYEKGISLGSMSKAFAMAGVRLGWIACRDAKFMQDVHIYRDYTMISNGGIDEYVASLALKHKDAVQQRNMGITQKRAVLFKKWLAGEPKLSYAPFKGGTVALPYFESNLSSEEFCAKIIEEKSVLLMPGFVFDLEKCFRMGYAREPEEKMIAGLERVSDFLAKLKQ</sequence>
<gene>
    <name evidence="2" type="ORF">TEHN7118_1207</name>
</gene>
<dbReference type="Proteomes" id="UP000236214">
    <property type="component" value="Unassembled WGS sequence"/>
</dbReference>
<dbReference type="RefSeq" id="WP_061841237.1">
    <property type="nucleotide sequence ID" value="NZ_BDDZ01000034.1"/>
</dbReference>
<dbReference type="EMBL" id="BDEC01000044">
    <property type="protein sequence ID" value="GBD68401.1"/>
    <property type="molecule type" value="Genomic_DNA"/>
</dbReference>
<keyword evidence="2" id="KW-0808">Transferase</keyword>
<evidence type="ECO:0000313" key="2">
    <source>
        <dbReference type="EMBL" id="GBD68401.1"/>
    </source>
</evidence>
<dbReference type="GO" id="GO:0008483">
    <property type="term" value="F:transaminase activity"/>
    <property type="evidence" value="ECO:0007669"/>
    <property type="project" value="UniProtKB-KW"/>
</dbReference>
<proteinExistence type="predicted"/>
<comment type="caution">
    <text evidence="2">The sequence shown here is derived from an EMBL/GenBank/DDBJ whole genome shotgun (WGS) entry which is preliminary data.</text>
</comment>
<dbReference type="InterPro" id="IPR015424">
    <property type="entry name" value="PyrdxlP-dep_Trfase"/>
</dbReference>
<dbReference type="InterPro" id="IPR015422">
    <property type="entry name" value="PyrdxlP-dep_Trfase_small"/>
</dbReference>
<dbReference type="PANTHER" id="PTHR43510">
    <property type="entry name" value="AMINOTRANSFERASE FUNCTION, HYPOTHETICAL (EUROFUNG)"/>
    <property type="match status" value="1"/>
</dbReference>
<dbReference type="InterPro" id="IPR004839">
    <property type="entry name" value="Aminotransferase_I/II_large"/>
</dbReference>
<reference evidence="2 3" key="1">
    <citation type="submission" date="2016-05" db="EMBL/GenBank/DDBJ databases">
        <title>Whole genome sequencing of Tetragenococcus halophilus subsp. halophilus NISL 7118.</title>
        <authorList>
            <person name="Shiwa Y."/>
            <person name="Nishimura I."/>
            <person name="Yoshikawa H."/>
            <person name="Koyama Y."/>
            <person name="Oguma T."/>
        </authorList>
    </citation>
    <scope>NUCLEOTIDE SEQUENCE [LARGE SCALE GENOMIC DNA]</scope>
    <source>
        <strain evidence="2 3">NISL 7118</strain>
    </source>
</reference>
<feature type="domain" description="Aminotransferase class I/classII large" evidence="1">
    <location>
        <begin position="28"/>
        <end position="367"/>
    </location>
</feature>
<dbReference type="InterPro" id="IPR015421">
    <property type="entry name" value="PyrdxlP-dep_Trfase_major"/>
</dbReference>
<dbReference type="GO" id="GO:0030170">
    <property type="term" value="F:pyridoxal phosphate binding"/>
    <property type="evidence" value="ECO:0007669"/>
    <property type="project" value="InterPro"/>
</dbReference>
<keyword evidence="3" id="KW-1185">Reference proteome</keyword>
<keyword evidence="2" id="KW-0032">Aminotransferase</keyword>
<dbReference type="SUPFAM" id="SSF53383">
    <property type="entry name" value="PLP-dependent transferases"/>
    <property type="match status" value="1"/>
</dbReference>
<evidence type="ECO:0000313" key="3">
    <source>
        <dbReference type="Proteomes" id="UP000236214"/>
    </source>
</evidence>
<name>A0A2H6CTT6_TETHA</name>
<dbReference type="PANTHER" id="PTHR43510:SF1">
    <property type="entry name" value="AMINOTRANSFERASE FUNCTION, HYPOTHETICAL (EUROFUNG)"/>
    <property type="match status" value="1"/>
</dbReference>
<evidence type="ECO:0000259" key="1">
    <source>
        <dbReference type="Pfam" id="PF00155"/>
    </source>
</evidence>
<accession>A0A2H6CTT6</accession>
<dbReference type="Gene3D" id="3.40.640.10">
    <property type="entry name" value="Type I PLP-dependent aspartate aminotransferase-like (Major domain)"/>
    <property type="match status" value="1"/>
</dbReference>
<protein>
    <submittedName>
        <fullName evidence="2">Putative aminotransferase</fullName>
    </submittedName>
</protein>
<dbReference type="CDD" id="cd00609">
    <property type="entry name" value="AAT_like"/>
    <property type="match status" value="1"/>
</dbReference>
<dbReference type="Gene3D" id="3.90.1150.10">
    <property type="entry name" value="Aspartate Aminotransferase, domain 1"/>
    <property type="match status" value="1"/>
</dbReference>
<dbReference type="AlphaFoldDB" id="A0A2H6CTT6"/>
<dbReference type="Pfam" id="PF00155">
    <property type="entry name" value="Aminotran_1_2"/>
    <property type="match status" value="1"/>
</dbReference>
<organism evidence="2 3">
    <name type="scientific">Tetragenococcus halophilus subsp. halophilus</name>
    <dbReference type="NCBI Taxonomy" id="1513897"/>
    <lineage>
        <taxon>Bacteria</taxon>
        <taxon>Bacillati</taxon>
        <taxon>Bacillota</taxon>
        <taxon>Bacilli</taxon>
        <taxon>Lactobacillales</taxon>
        <taxon>Enterococcaceae</taxon>
        <taxon>Tetragenococcus</taxon>
    </lineage>
</organism>